<keyword evidence="2" id="KW-1185">Reference proteome</keyword>
<dbReference type="Proteomes" id="UP001165960">
    <property type="component" value="Unassembled WGS sequence"/>
</dbReference>
<name>A0ACC2SS08_9FUNG</name>
<comment type="caution">
    <text evidence="1">The sequence shown here is derived from an EMBL/GenBank/DDBJ whole genome shotgun (WGS) entry which is preliminary data.</text>
</comment>
<dbReference type="EMBL" id="QTSX02004373">
    <property type="protein sequence ID" value="KAJ9065176.1"/>
    <property type="molecule type" value="Genomic_DNA"/>
</dbReference>
<organism evidence="1 2">
    <name type="scientific">Entomophthora muscae</name>
    <dbReference type="NCBI Taxonomy" id="34485"/>
    <lineage>
        <taxon>Eukaryota</taxon>
        <taxon>Fungi</taxon>
        <taxon>Fungi incertae sedis</taxon>
        <taxon>Zoopagomycota</taxon>
        <taxon>Entomophthoromycotina</taxon>
        <taxon>Entomophthoromycetes</taxon>
        <taxon>Entomophthorales</taxon>
        <taxon>Entomophthoraceae</taxon>
        <taxon>Entomophthora</taxon>
    </lineage>
</organism>
<accession>A0ACC2SS08</accession>
<gene>
    <name evidence="1" type="ORF">DSO57_1022477</name>
</gene>
<evidence type="ECO:0000313" key="1">
    <source>
        <dbReference type="EMBL" id="KAJ9065176.1"/>
    </source>
</evidence>
<protein>
    <submittedName>
        <fullName evidence="1">Uncharacterized protein</fullName>
    </submittedName>
</protein>
<sequence length="347" mass="38967">MFLPDDLFAYRLTKHQVTKKSLFTMLYGHEAAIPSILGPPLVEFDAAVNPENDAYAYLSAYMAKSLELLTSNASREPFPEFQDLNPKVLRSSSLQDKLPTVSWTETRAGFDFGESPEPPTPKVPVNLTNESAGQAKDPEITWATAAGEAKKLPMECRPPKDEQSCDPKEKFESSQFEPANERSPALDATEGCIALVDCITRPKGNFKSLPMVTGHTYTLGCQFYFICSLPPVVPYLTSINPKKPWTDHPNFIAQQELHLAWYNFTGYPSNPVYLEFTLEEILIYGPEARTRETETIYREGTKIIRPPLLFCNKYNYLPAYLVPRTPPLTLQPNRPQESVAADESTST</sequence>
<reference evidence="1" key="1">
    <citation type="submission" date="2022-04" db="EMBL/GenBank/DDBJ databases">
        <title>Genome of the entomopathogenic fungus Entomophthora muscae.</title>
        <authorList>
            <person name="Elya C."/>
            <person name="Lovett B.R."/>
            <person name="Lee E."/>
            <person name="Macias A.M."/>
            <person name="Hajek A.E."/>
            <person name="De Bivort B.L."/>
            <person name="Kasson M.T."/>
            <person name="De Fine Licht H.H."/>
            <person name="Stajich J.E."/>
        </authorList>
    </citation>
    <scope>NUCLEOTIDE SEQUENCE</scope>
    <source>
        <strain evidence="1">Berkeley</strain>
    </source>
</reference>
<proteinExistence type="predicted"/>
<evidence type="ECO:0000313" key="2">
    <source>
        <dbReference type="Proteomes" id="UP001165960"/>
    </source>
</evidence>